<dbReference type="Proteomes" id="UP000689129">
    <property type="component" value="Unassembled WGS sequence"/>
</dbReference>
<feature type="domain" description="U3 small nucleolar RNA-associated protein 6 N-terminal" evidence="5">
    <location>
        <begin position="12"/>
        <end position="87"/>
    </location>
</feature>
<accession>A0A8I2ZJK9</accession>
<protein>
    <submittedName>
        <fullName evidence="6">U3 small nucleolar RNA-associated protein 6 like</fullName>
    </submittedName>
</protein>
<dbReference type="PANTHER" id="PTHR23271">
    <property type="entry name" value="HEPATOCELLULAR CARCINOMA-ASSOCIATED ANTIGEN 66"/>
    <property type="match status" value="1"/>
</dbReference>
<sequence>MAGVAEKARFYLERSVPQLREWEAKEIFTKEEIRNIVQRRSDFEHRALAPGVQPTDFTNYVAWEISLDALRVKRCERLKIRHVASQHATQARVLAIYERAVTKRPASKELWLDYLTYTERIRATKRWRRTMTRALRLMPRDAELWVLAGRRAAKNGDMGTARGYFMRGCRFCTVDGGLWVEYARCEMEWLAKMERNRKDSKKGGRVGPLAGEQVAEGDAIMFNVGDEDLDDEDEGAAILPEPEAKEPVFDDKTASTLERNPAMDGAIPMAIFNIARKQPFYNDATAELFFNLFAVFTKVSAQSVLIQHVLAAMQEDTVFTKVSAQSVLLQHVLAAMQEDYQTAASTWSCYTRFPLVGINPYTADFPRGLREALSRLKVGLEATSESTLLKTKTTAWIEPILGLENLDEGIRVVLEHTKAKLLA</sequence>
<dbReference type="InterPro" id="IPR055347">
    <property type="entry name" value="UTP6_N"/>
</dbReference>
<dbReference type="InterPro" id="IPR003107">
    <property type="entry name" value="HAT"/>
</dbReference>
<proteinExistence type="predicted"/>
<evidence type="ECO:0000256" key="3">
    <source>
        <dbReference type="ARBA" id="ARBA00022737"/>
    </source>
</evidence>
<dbReference type="EMBL" id="JAEMWZ010000195">
    <property type="protein sequence ID" value="KAG7131930.1"/>
    <property type="molecule type" value="Genomic_DNA"/>
</dbReference>
<dbReference type="Pfam" id="PF08640">
    <property type="entry name" value="U3_assoc_6"/>
    <property type="match status" value="1"/>
</dbReference>
<comment type="caution">
    <text evidence="6">The sequence shown here is derived from an EMBL/GenBank/DDBJ whole genome shotgun (WGS) entry which is preliminary data.</text>
</comment>
<dbReference type="PANTHER" id="PTHR23271:SF1">
    <property type="entry name" value="U3 SMALL NUCLEOLAR RNA-ASSOCIATED PROTEIN 6 HOMOLOG"/>
    <property type="match status" value="1"/>
</dbReference>
<dbReference type="GO" id="GO:0034388">
    <property type="term" value="C:Pwp2p-containing subcomplex of 90S preribosome"/>
    <property type="evidence" value="ECO:0007669"/>
    <property type="project" value="TreeGrafter"/>
</dbReference>
<keyword evidence="4" id="KW-0539">Nucleus</keyword>
<dbReference type="AlphaFoldDB" id="A0A8I2ZJK9"/>
<evidence type="ECO:0000256" key="4">
    <source>
        <dbReference type="ARBA" id="ARBA00023242"/>
    </source>
</evidence>
<dbReference type="InterPro" id="IPR013949">
    <property type="entry name" value="Utp6"/>
</dbReference>
<evidence type="ECO:0000259" key="5">
    <source>
        <dbReference type="Pfam" id="PF08640"/>
    </source>
</evidence>
<gene>
    <name evidence="6" type="ORF">HYQ45_009587</name>
</gene>
<comment type="subcellular location">
    <subcellularLocation>
        <location evidence="1">Nucleus</location>
        <location evidence="1">Nucleolus</location>
    </subcellularLocation>
</comment>
<evidence type="ECO:0000313" key="7">
    <source>
        <dbReference type="Proteomes" id="UP000689129"/>
    </source>
</evidence>
<dbReference type="OrthoDB" id="28112at2759"/>
<dbReference type="GO" id="GO:0000462">
    <property type="term" value="P:maturation of SSU-rRNA from tricistronic rRNA transcript (SSU-rRNA, 5.8S rRNA, LSU-rRNA)"/>
    <property type="evidence" value="ECO:0007669"/>
    <property type="project" value="InterPro"/>
</dbReference>
<evidence type="ECO:0000256" key="1">
    <source>
        <dbReference type="ARBA" id="ARBA00004604"/>
    </source>
</evidence>
<dbReference type="GO" id="GO:0032040">
    <property type="term" value="C:small-subunit processome"/>
    <property type="evidence" value="ECO:0007669"/>
    <property type="project" value="TreeGrafter"/>
</dbReference>
<evidence type="ECO:0000256" key="2">
    <source>
        <dbReference type="ARBA" id="ARBA00022552"/>
    </source>
</evidence>
<dbReference type="SMART" id="SM00386">
    <property type="entry name" value="HAT"/>
    <property type="match status" value="2"/>
</dbReference>
<reference evidence="6" key="1">
    <citation type="journal article" date="2021" name="Mol. Plant Pathol.">
        <title>A 20-kb lineage-specific genomic region tames virulence in pathogenic amphidiploid Verticillium longisporum.</title>
        <authorList>
            <person name="Harting R."/>
            <person name="Starke J."/>
            <person name="Kusch H."/>
            <person name="Poggeler S."/>
            <person name="Maurus I."/>
            <person name="Schluter R."/>
            <person name="Landesfeind M."/>
            <person name="Bulla I."/>
            <person name="Nowrousian M."/>
            <person name="de Jonge R."/>
            <person name="Stahlhut G."/>
            <person name="Hoff K.J."/>
            <person name="Asshauer K.P."/>
            <person name="Thurmer A."/>
            <person name="Stanke M."/>
            <person name="Daniel R."/>
            <person name="Morgenstern B."/>
            <person name="Thomma B.P.H.J."/>
            <person name="Kronstad J.W."/>
            <person name="Braus-Stromeyer S.A."/>
            <person name="Braus G.H."/>
        </authorList>
    </citation>
    <scope>NUCLEOTIDE SEQUENCE</scope>
    <source>
        <strain evidence="6">Vl32</strain>
    </source>
</reference>
<keyword evidence="2" id="KW-0698">rRNA processing</keyword>
<organism evidence="6 7">
    <name type="scientific">Verticillium longisporum</name>
    <name type="common">Verticillium dahliae var. longisporum</name>
    <dbReference type="NCBI Taxonomy" id="100787"/>
    <lineage>
        <taxon>Eukaryota</taxon>
        <taxon>Fungi</taxon>
        <taxon>Dikarya</taxon>
        <taxon>Ascomycota</taxon>
        <taxon>Pezizomycotina</taxon>
        <taxon>Sordariomycetes</taxon>
        <taxon>Hypocreomycetidae</taxon>
        <taxon>Glomerellales</taxon>
        <taxon>Plectosphaerellaceae</taxon>
        <taxon>Verticillium</taxon>
    </lineage>
</organism>
<evidence type="ECO:0000313" key="6">
    <source>
        <dbReference type="EMBL" id="KAG7131930.1"/>
    </source>
</evidence>
<dbReference type="GO" id="GO:0030515">
    <property type="term" value="F:snoRNA binding"/>
    <property type="evidence" value="ECO:0007669"/>
    <property type="project" value="InterPro"/>
</dbReference>
<name>A0A8I2ZJK9_VERLO</name>
<keyword evidence="3" id="KW-0677">Repeat</keyword>